<evidence type="ECO:0000313" key="1">
    <source>
        <dbReference type="EMBL" id="KAK2948197.1"/>
    </source>
</evidence>
<keyword evidence="2" id="KW-1185">Reference proteome</keyword>
<sequence length="181" mass="20586">MHTSKTNVEQFNQFTADALKNGPERLNTLTNTLQSNYDNTKQSFEEKGVFTMIRETEPVLLNSIKQTTVNFKTTVQEFNTVTETEAKQMKYTLSLLNEMQTEIELRNTVQSGEFSRTISADKPFTPNYQSARSLAQSNILQGNQNPLDRNPKENPQYSIYSFNPSEATSILNTLTVNQLSL</sequence>
<dbReference type="Proteomes" id="UP001281761">
    <property type="component" value="Unassembled WGS sequence"/>
</dbReference>
<proteinExistence type="predicted"/>
<accession>A0ABQ9XAC1</accession>
<reference evidence="1 2" key="1">
    <citation type="journal article" date="2022" name="bioRxiv">
        <title>Genomics of Preaxostyla Flagellates Illuminates Evolutionary Transitions and the Path Towards Mitochondrial Loss.</title>
        <authorList>
            <person name="Novak L.V.F."/>
            <person name="Treitli S.C."/>
            <person name="Pyrih J."/>
            <person name="Halakuc P."/>
            <person name="Pipaliya S.V."/>
            <person name="Vacek V."/>
            <person name="Brzon O."/>
            <person name="Soukal P."/>
            <person name="Eme L."/>
            <person name="Dacks J.B."/>
            <person name="Karnkowska A."/>
            <person name="Elias M."/>
            <person name="Hampl V."/>
        </authorList>
    </citation>
    <scope>NUCLEOTIDE SEQUENCE [LARGE SCALE GENOMIC DNA]</scope>
    <source>
        <strain evidence="1">NAU3</strain>
        <tissue evidence="1">Gut</tissue>
    </source>
</reference>
<dbReference type="EMBL" id="JARBJD010000182">
    <property type="protein sequence ID" value="KAK2948197.1"/>
    <property type="molecule type" value="Genomic_DNA"/>
</dbReference>
<gene>
    <name evidence="1" type="ORF">BLNAU_16906</name>
</gene>
<organism evidence="1 2">
    <name type="scientific">Blattamonas nauphoetae</name>
    <dbReference type="NCBI Taxonomy" id="2049346"/>
    <lineage>
        <taxon>Eukaryota</taxon>
        <taxon>Metamonada</taxon>
        <taxon>Preaxostyla</taxon>
        <taxon>Oxymonadida</taxon>
        <taxon>Blattamonas</taxon>
    </lineage>
</organism>
<protein>
    <submittedName>
        <fullName evidence="1">Uncharacterized protein</fullName>
    </submittedName>
</protein>
<evidence type="ECO:0000313" key="2">
    <source>
        <dbReference type="Proteomes" id="UP001281761"/>
    </source>
</evidence>
<comment type="caution">
    <text evidence="1">The sequence shown here is derived from an EMBL/GenBank/DDBJ whole genome shotgun (WGS) entry which is preliminary data.</text>
</comment>
<name>A0ABQ9XAC1_9EUKA</name>